<organismHost>
    <name type="scientific">Homo sapiens</name>
    <name type="common">Human</name>
    <dbReference type="NCBI Taxonomy" id="9606"/>
</organismHost>
<evidence type="ECO:0000256" key="1">
    <source>
        <dbReference type="SAM" id="MobiDB-lite"/>
    </source>
</evidence>
<feature type="non-terminal residue" evidence="2">
    <location>
        <position position="1"/>
    </location>
</feature>
<dbReference type="EMBL" id="U31779">
    <property type="protein sequence ID" value="AAA79398.1"/>
    <property type="molecule type" value="Genomic_DNA"/>
</dbReference>
<feature type="compositionally biased region" description="Basic and acidic residues" evidence="1">
    <location>
        <begin position="133"/>
        <end position="171"/>
    </location>
</feature>
<reference evidence="2 3" key="2">
    <citation type="journal article" date="1992" name="Virology">
        <title>Differences in transforming activity and coded amino acid sequence among E6 genes of several papillomaviruses associated with epidermodysplasia verruciformis.</title>
        <authorList>
            <person name="Kiyono T."/>
            <person name="Hiraiwa A."/>
            <person name="Ishibashi M."/>
        </authorList>
    </citation>
    <scope>NUCLEOTIDE SEQUENCE [LARGE SCALE GENOMIC DNA]</scope>
</reference>
<feature type="compositionally biased region" description="Pro residues" evidence="1">
    <location>
        <begin position="243"/>
        <end position="252"/>
    </location>
</feature>
<feature type="compositionally biased region" description="Pro residues" evidence="1">
    <location>
        <begin position="189"/>
        <end position="199"/>
    </location>
</feature>
<sequence length="326" mass="35169">IPVQRHLEALLKIISKKGQCQLRLFMITIKTMLMLTPCGDMFITWMMTTNGIKVQAVSTTQAYILCKELLDTTMFYLLMMQVDIAELDIGKLTLIRKLCLLLSPAPPHPTHQEDKQTQTPPPRPPPPPLTPRPDSRPPENSHNKPTPKEEGTDGDRPVGPGERPKRIKGGDRGPSPGRGRGRGRGSDPDPGPDPGPIPGPGLNRLTSRNTDSDPEGKCPSSLPPPPPPPPQPTTPPEGQGEGHPPPPPPPPNGHDGHEEGPLEGAVGGGDGHPPPPPAPPNGHEESQSLLGNVASLLTTWESLFNQLVQEIQVDLEDYWTKLSIPQ</sequence>
<protein>
    <submittedName>
        <fullName evidence="2">E4 protein</fullName>
    </submittedName>
</protein>
<proteinExistence type="predicted"/>
<gene>
    <name evidence="2" type="primary">E4</name>
</gene>
<feature type="compositionally biased region" description="Pro residues" evidence="1">
    <location>
        <begin position="119"/>
        <end position="131"/>
    </location>
</feature>
<feature type="region of interest" description="Disordered" evidence="1">
    <location>
        <begin position="106"/>
        <end position="290"/>
    </location>
</feature>
<name>Q6LCS4_HPV21</name>
<organism evidence="3">
    <name type="scientific">Human papillomavirus 21</name>
    <dbReference type="NCBI Taxonomy" id="31548"/>
    <lineage>
        <taxon>Viruses</taxon>
        <taxon>Monodnaviria</taxon>
        <taxon>Shotokuvirae</taxon>
        <taxon>Cossaviricota</taxon>
        <taxon>Papovaviricetes</taxon>
        <taxon>Zurhausenvirales</taxon>
        <taxon>Papillomaviridae</taxon>
        <taxon>Firstpapillomavirinae</taxon>
        <taxon>Betapapillomavirus</taxon>
        <taxon>Betapapillomavirus 1</taxon>
    </lineage>
</organism>
<reference evidence="2 3" key="1">
    <citation type="journal article" date="1984" name="J. Virol.">
        <title>Molecular cloning and characterization of the genomes of nine newly recognized human papillomavirus types associated with epidermodysplasia verruciformis.</title>
        <authorList>
            <person name="Kremsdorf D."/>
            <person name="Favre M."/>
            <person name="Jablonska S."/>
            <person name="Obalek S."/>
            <person name="Rueda L.A."/>
            <person name="Lutzner M.A."/>
            <person name="Blanchet-Bardon C."/>
            <person name="Van Voorst Vader P.C."/>
            <person name="Orth G."/>
        </authorList>
    </citation>
    <scope>NUCLEOTIDE SEQUENCE [LARGE SCALE GENOMIC DNA]</scope>
</reference>
<accession>Q6LCS4</accession>
<dbReference type="Proteomes" id="UP000009165">
    <property type="component" value="Genome"/>
</dbReference>
<evidence type="ECO:0000313" key="3">
    <source>
        <dbReference type="Proteomes" id="UP000009165"/>
    </source>
</evidence>
<feature type="compositionally biased region" description="Pro residues" evidence="1">
    <location>
        <begin position="221"/>
        <end position="235"/>
    </location>
</feature>
<evidence type="ECO:0000313" key="2">
    <source>
        <dbReference type="EMBL" id="AAA79398.1"/>
    </source>
</evidence>